<feature type="transmembrane region" description="Helical" evidence="1">
    <location>
        <begin position="206"/>
        <end position="227"/>
    </location>
</feature>
<protein>
    <submittedName>
        <fullName evidence="2">Uncharacterized protein</fullName>
    </submittedName>
</protein>
<evidence type="ECO:0000313" key="2">
    <source>
        <dbReference type="EMBL" id="GHO91396.1"/>
    </source>
</evidence>
<feature type="transmembrane region" description="Helical" evidence="1">
    <location>
        <begin position="89"/>
        <end position="114"/>
    </location>
</feature>
<keyword evidence="3" id="KW-1185">Reference proteome</keyword>
<feature type="transmembrane region" description="Helical" evidence="1">
    <location>
        <begin position="239"/>
        <end position="262"/>
    </location>
</feature>
<name>A0A8J3IJN4_9CHLR</name>
<feature type="transmembrane region" description="Helical" evidence="1">
    <location>
        <begin position="282"/>
        <end position="303"/>
    </location>
</feature>
<dbReference type="Proteomes" id="UP000597444">
    <property type="component" value="Unassembled WGS sequence"/>
</dbReference>
<feature type="transmembrane region" description="Helical" evidence="1">
    <location>
        <begin position="343"/>
        <end position="362"/>
    </location>
</feature>
<keyword evidence="1" id="KW-0472">Membrane</keyword>
<feature type="transmembrane region" description="Helical" evidence="1">
    <location>
        <begin position="182"/>
        <end position="200"/>
    </location>
</feature>
<feature type="transmembrane region" description="Helical" evidence="1">
    <location>
        <begin position="29"/>
        <end position="54"/>
    </location>
</feature>
<keyword evidence="1" id="KW-0812">Transmembrane</keyword>
<evidence type="ECO:0000313" key="3">
    <source>
        <dbReference type="Proteomes" id="UP000597444"/>
    </source>
</evidence>
<proteinExistence type="predicted"/>
<reference evidence="2" key="1">
    <citation type="submission" date="2020-10" db="EMBL/GenBank/DDBJ databases">
        <title>Taxonomic study of unclassified bacteria belonging to the class Ktedonobacteria.</title>
        <authorList>
            <person name="Yabe S."/>
            <person name="Wang C.M."/>
            <person name="Zheng Y."/>
            <person name="Sakai Y."/>
            <person name="Cavaletti L."/>
            <person name="Monciardini P."/>
            <person name="Donadio S."/>
        </authorList>
    </citation>
    <scope>NUCLEOTIDE SEQUENCE</scope>
    <source>
        <strain evidence="2">ID150040</strain>
    </source>
</reference>
<comment type="caution">
    <text evidence="2">The sequence shown here is derived from an EMBL/GenBank/DDBJ whole genome shotgun (WGS) entry which is preliminary data.</text>
</comment>
<dbReference type="RefSeq" id="WP_220202293.1">
    <property type="nucleotide sequence ID" value="NZ_BNJK01000001.1"/>
</dbReference>
<dbReference type="AlphaFoldDB" id="A0A8J3IJN4"/>
<accession>A0A8J3IJN4</accession>
<gene>
    <name evidence="2" type="ORF">KSF_014440</name>
</gene>
<dbReference type="EMBL" id="BNJK01000001">
    <property type="protein sequence ID" value="GHO91396.1"/>
    <property type="molecule type" value="Genomic_DNA"/>
</dbReference>
<evidence type="ECO:0000256" key="1">
    <source>
        <dbReference type="SAM" id="Phobius"/>
    </source>
</evidence>
<feature type="transmembrane region" description="Helical" evidence="1">
    <location>
        <begin position="315"/>
        <end position="337"/>
    </location>
</feature>
<feature type="transmembrane region" description="Helical" evidence="1">
    <location>
        <begin position="121"/>
        <end position="142"/>
    </location>
</feature>
<sequence length="449" mass="50683">MCRSETAAKFPFAIVSDDGVLRMRGLGLLLARIAWIVVVVPIYILLIVTVPSYFASLHQLHPPSGQVFTVQLTAADLPLLQSLGLSLDIYALIMFLSSLLLEICYAAVGIVLFWRRSDDRAALLTSFALMMLPFGFSDVTLHTLPPDWIWLIPVVGALGNASLLSCGYVFPDGQFVPRWTRWLLLALLVYWLVVAIFPSWQIDQSWFSLTLFLGFAVSTLLAQLYRYRYVSTPRQRQQTRWAVFGVVVAVAGNIIPRLLYYLVFSPLSHGSPLAFALEVNLIMYSMLGIPFTVGIAILSSHLWDIDVIINRTLVYVALTTTLVLVYIIMVFTMQLLLHDIISQAWNSEVTIIGSTLAIAALFQPLRHHLQQIIDRHFYRQKYNAARTLATLSATLRDEVDLNQLSEQLRAVVEETVQPTHVSLWLRGFEQPKKSQPLLQPRSNEEEDLP</sequence>
<feature type="transmembrane region" description="Helical" evidence="1">
    <location>
        <begin position="148"/>
        <end position="170"/>
    </location>
</feature>
<organism evidence="2 3">
    <name type="scientific">Reticulibacter mediterranei</name>
    <dbReference type="NCBI Taxonomy" id="2778369"/>
    <lineage>
        <taxon>Bacteria</taxon>
        <taxon>Bacillati</taxon>
        <taxon>Chloroflexota</taxon>
        <taxon>Ktedonobacteria</taxon>
        <taxon>Ktedonobacterales</taxon>
        <taxon>Reticulibacteraceae</taxon>
        <taxon>Reticulibacter</taxon>
    </lineage>
</organism>
<keyword evidence="1" id="KW-1133">Transmembrane helix</keyword>